<gene>
    <name evidence="6" type="ORF">SHERM_14529</name>
</gene>
<protein>
    <submittedName>
        <fullName evidence="6">RNA polymerase III RPC4</fullName>
    </submittedName>
</protein>
<dbReference type="OrthoDB" id="5836119at2759"/>
<feature type="region of interest" description="Disordered" evidence="5">
    <location>
        <begin position="136"/>
        <end position="160"/>
    </location>
</feature>
<organism evidence="6 7">
    <name type="scientific">Striga hermonthica</name>
    <name type="common">Purple witchweed</name>
    <name type="synonym">Buchnera hermonthica</name>
    <dbReference type="NCBI Taxonomy" id="68872"/>
    <lineage>
        <taxon>Eukaryota</taxon>
        <taxon>Viridiplantae</taxon>
        <taxon>Streptophyta</taxon>
        <taxon>Embryophyta</taxon>
        <taxon>Tracheophyta</taxon>
        <taxon>Spermatophyta</taxon>
        <taxon>Magnoliopsida</taxon>
        <taxon>eudicotyledons</taxon>
        <taxon>Gunneridae</taxon>
        <taxon>Pentapetalae</taxon>
        <taxon>asterids</taxon>
        <taxon>lamiids</taxon>
        <taxon>Lamiales</taxon>
        <taxon>Orobanchaceae</taxon>
        <taxon>Buchnereae</taxon>
        <taxon>Striga</taxon>
    </lineage>
</organism>
<accession>A0A9N7MMM5</accession>
<dbReference type="AlphaFoldDB" id="A0A9N7MMM5"/>
<sequence>MDHDLQANTTKNPPRKVKFAPKRPPKREPKPIPPKVDKAENDIDAAKAEQLLRRFNEASLRDQKPKVERKVGPTQVSFGFGGSSSSTLKSYGVPKAINNKQGSSSEGVFEQQREYKEPWDYYTYYPVTLPLRRPYAGNPETLDEEEFGEDSQASAYDENVTKPAEELGLLDEDTEDSMLFFQLPSSMPMLNKPTDDEAKGPENNGKPAKGKAPSLKACSLEALPAGHMGKLLVYKSGAVKLKLGETLYDVSSGLNCVFAQDVFAVNTDEKQCCNIGELKRRAVITPDIDSILDSMSEL</sequence>
<name>A0A9N7MMM5_STRHE</name>
<proteinExistence type="predicted"/>
<feature type="region of interest" description="Disordered" evidence="5">
    <location>
        <begin position="185"/>
        <end position="212"/>
    </location>
</feature>
<evidence type="ECO:0000313" key="7">
    <source>
        <dbReference type="Proteomes" id="UP001153555"/>
    </source>
</evidence>
<comment type="subcellular location">
    <subcellularLocation>
        <location evidence="1">Nucleus</location>
    </subcellularLocation>
</comment>
<dbReference type="GO" id="GO:0042797">
    <property type="term" value="P:tRNA transcription by RNA polymerase III"/>
    <property type="evidence" value="ECO:0007669"/>
    <property type="project" value="TreeGrafter"/>
</dbReference>
<dbReference type="PANTHER" id="PTHR13408">
    <property type="entry name" value="DNA-DIRECTED RNA POLYMERASE III"/>
    <property type="match status" value="1"/>
</dbReference>
<dbReference type="EMBL" id="CACSLK010012206">
    <property type="protein sequence ID" value="CAA0814225.1"/>
    <property type="molecule type" value="Genomic_DNA"/>
</dbReference>
<comment type="caution">
    <text evidence="6">The sequence shown here is derived from an EMBL/GenBank/DDBJ whole genome shotgun (WGS) entry which is preliminary data.</text>
</comment>
<keyword evidence="4" id="KW-0539">Nucleus</keyword>
<evidence type="ECO:0000256" key="1">
    <source>
        <dbReference type="ARBA" id="ARBA00004123"/>
    </source>
</evidence>
<feature type="compositionally biased region" description="Polar residues" evidence="5">
    <location>
        <begin position="1"/>
        <end position="12"/>
    </location>
</feature>
<feature type="compositionally biased region" description="Basic and acidic residues" evidence="5">
    <location>
        <begin position="26"/>
        <end position="71"/>
    </location>
</feature>
<evidence type="ECO:0000256" key="5">
    <source>
        <dbReference type="SAM" id="MobiDB-lite"/>
    </source>
</evidence>
<reference evidence="6" key="1">
    <citation type="submission" date="2019-12" db="EMBL/GenBank/DDBJ databases">
        <authorList>
            <person name="Scholes J."/>
        </authorList>
    </citation>
    <scope>NUCLEOTIDE SEQUENCE</scope>
</reference>
<keyword evidence="7" id="KW-1185">Reference proteome</keyword>
<dbReference type="PANTHER" id="PTHR13408:SF0">
    <property type="entry name" value="DNA-DIRECTED RNA POLYMERASE III SUBUNIT RPC4"/>
    <property type="match status" value="1"/>
</dbReference>
<dbReference type="GO" id="GO:0003677">
    <property type="term" value="F:DNA binding"/>
    <property type="evidence" value="ECO:0007669"/>
    <property type="project" value="InterPro"/>
</dbReference>
<keyword evidence="2" id="KW-0240">DNA-directed RNA polymerase</keyword>
<evidence type="ECO:0000313" key="6">
    <source>
        <dbReference type="EMBL" id="CAA0814225.1"/>
    </source>
</evidence>
<evidence type="ECO:0000256" key="2">
    <source>
        <dbReference type="ARBA" id="ARBA00022478"/>
    </source>
</evidence>
<dbReference type="Proteomes" id="UP001153555">
    <property type="component" value="Unassembled WGS sequence"/>
</dbReference>
<dbReference type="GO" id="GO:0005666">
    <property type="term" value="C:RNA polymerase III complex"/>
    <property type="evidence" value="ECO:0007669"/>
    <property type="project" value="InterPro"/>
</dbReference>
<feature type="compositionally biased region" description="Basic residues" evidence="5">
    <location>
        <begin position="13"/>
        <end position="25"/>
    </location>
</feature>
<evidence type="ECO:0000256" key="3">
    <source>
        <dbReference type="ARBA" id="ARBA00023163"/>
    </source>
</evidence>
<evidence type="ECO:0000256" key="4">
    <source>
        <dbReference type="ARBA" id="ARBA00023242"/>
    </source>
</evidence>
<dbReference type="Pfam" id="PF05132">
    <property type="entry name" value="RNA_pol_Rpc4"/>
    <property type="match status" value="1"/>
</dbReference>
<feature type="region of interest" description="Disordered" evidence="5">
    <location>
        <begin position="1"/>
        <end position="83"/>
    </location>
</feature>
<dbReference type="InterPro" id="IPR007811">
    <property type="entry name" value="RPC4"/>
</dbReference>
<keyword evidence="3" id="KW-0804">Transcription</keyword>